<keyword evidence="1" id="KW-0472">Membrane</keyword>
<evidence type="ECO:0000256" key="1">
    <source>
        <dbReference type="SAM" id="Phobius"/>
    </source>
</evidence>
<dbReference type="EMBL" id="HBUF01216524">
    <property type="protein sequence ID" value="CAG6667437.1"/>
    <property type="molecule type" value="Transcribed_RNA"/>
</dbReference>
<reference evidence="2" key="1">
    <citation type="submission" date="2021-05" db="EMBL/GenBank/DDBJ databases">
        <authorList>
            <person name="Alioto T."/>
            <person name="Alioto T."/>
            <person name="Gomez Garrido J."/>
        </authorList>
    </citation>
    <scope>NUCLEOTIDE SEQUENCE</scope>
</reference>
<keyword evidence="1" id="KW-1133">Transmembrane helix</keyword>
<sequence>MAVFSYIPWSHNNAYQRYHAYTLVCMVMYGRPIIRSVRGNCQSRVIFTPHFFVTHFVIFRYATYFFSLSRYTYLFFIHIPNFIFYLTCFLKEGKIGELLFFLF</sequence>
<feature type="transmembrane region" description="Helical" evidence="1">
    <location>
        <begin position="18"/>
        <end position="34"/>
    </location>
</feature>
<feature type="transmembrane region" description="Helical" evidence="1">
    <location>
        <begin position="72"/>
        <end position="90"/>
    </location>
</feature>
<proteinExistence type="predicted"/>
<evidence type="ECO:0000313" key="2">
    <source>
        <dbReference type="EMBL" id="CAG6667437.1"/>
    </source>
</evidence>
<organism evidence="2">
    <name type="scientific">Cacopsylla melanoneura</name>
    <dbReference type="NCBI Taxonomy" id="428564"/>
    <lineage>
        <taxon>Eukaryota</taxon>
        <taxon>Metazoa</taxon>
        <taxon>Ecdysozoa</taxon>
        <taxon>Arthropoda</taxon>
        <taxon>Hexapoda</taxon>
        <taxon>Insecta</taxon>
        <taxon>Pterygota</taxon>
        <taxon>Neoptera</taxon>
        <taxon>Paraneoptera</taxon>
        <taxon>Hemiptera</taxon>
        <taxon>Sternorrhyncha</taxon>
        <taxon>Psylloidea</taxon>
        <taxon>Psyllidae</taxon>
        <taxon>Psyllinae</taxon>
        <taxon>Cacopsylla</taxon>
    </lineage>
</organism>
<protein>
    <submittedName>
        <fullName evidence="2">Uncharacterized protein</fullName>
    </submittedName>
</protein>
<name>A0A8D8SJH0_9HEMI</name>
<accession>A0A8D8SJH0</accession>
<dbReference type="AlphaFoldDB" id="A0A8D8SJH0"/>
<keyword evidence="1" id="KW-0812">Transmembrane</keyword>
<feature type="transmembrane region" description="Helical" evidence="1">
    <location>
        <begin position="46"/>
        <end position="66"/>
    </location>
</feature>